<comment type="caution">
    <text evidence="2">The sequence shown here is derived from an EMBL/GenBank/DDBJ whole genome shotgun (WGS) entry which is preliminary data.</text>
</comment>
<evidence type="ECO:0000313" key="2">
    <source>
        <dbReference type="EMBL" id="CAD5231189.1"/>
    </source>
</evidence>
<keyword evidence="3" id="KW-1185">Reference proteome</keyword>
<dbReference type="EMBL" id="CAJFDH010000006">
    <property type="protein sequence ID" value="CAD5231189.1"/>
    <property type="molecule type" value="Genomic_DNA"/>
</dbReference>
<reference evidence="2" key="1">
    <citation type="submission" date="2020-09" db="EMBL/GenBank/DDBJ databases">
        <authorList>
            <person name="Kikuchi T."/>
        </authorList>
    </citation>
    <scope>NUCLEOTIDE SEQUENCE</scope>
    <source>
        <strain evidence="2">SH1</strain>
    </source>
</reference>
<accession>A0A811LTA5</accession>
<proteinExistence type="predicted"/>
<dbReference type="Proteomes" id="UP000614601">
    <property type="component" value="Unassembled WGS sequence"/>
</dbReference>
<feature type="region of interest" description="Disordered" evidence="1">
    <location>
        <begin position="42"/>
        <end position="64"/>
    </location>
</feature>
<evidence type="ECO:0000313" key="3">
    <source>
        <dbReference type="Proteomes" id="UP000614601"/>
    </source>
</evidence>
<protein>
    <submittedName>
        <fullName evidence="2">Uncharacterized protein</fullName>
    </submittedName>
</protein>
<gene>
    <name evidence="2" type="ORF">BOKJ2_LOCUS14517</name>
</gene>
<name>A0A811LTA5_9BILA</name>
<dbReference type="EMBL" id="CAJFCW020000006">
    <property type="protein sequence ID" value="CAG9128515.1"/>
    <property type="molecule type" value="Genomic_DNA"/>
</dbReference>
<organism evidence="2 3">
    <name type="scientific">Bursaphelenchus okinawaensis</name>
    <dbReference type="NCBI Taxonomy" id="465554"/>
    <lineage>
        <taxon>Eukaryota</taxon>
        <taxon>Metazoa</taxon>
        <taxon>Ecdysozoa</taxon>
        <taxon>Nematoda</taxon>
        <taxon>Chromadorea</taxon>
        <taxon>Rhabditida</taxon>
        <taxon>Tylenchina</taxon>
        <taxon>Tylenchomorpha</taxon>
        <taxon>Aphelenchoidea</taxon>
        <taxon>Aphelenchoididae</taxon>
        <taxon>Bursaphelenchus</taxon>
    </lineage>
</organism>
<sequence length="107" mass="12288">MAYPTRSLASKMFINDTEEYKNCVRQKAATFAHDVVLRRFESSVSAKSPSTSQENPNALNEINDQDLRQTLDSIKRTLDTIVDLLGSIERKMPYPFFVKLKRRFLGS</sequence>
<evidence type="ECO:0000256" key="1">
    <source>
        <dbReference type="SAM" id="MobiDB-lite"/>
    </source>
</evidence>
<dbReference type="AlphaFoldDB" id="A0A811LTA5"/>
<dbReference type="Proteomes" id="UP000783686">
    <property type="component" value="Unassembled WGS sequence"/>
</dbReference>